<dbReference type="Proteomes" id="UP000308181">
    <property type="component" value="Unassembled WGS sequence"/>
</dbReference>
<dbReference type="EMBL" id="SWBP01000001">
    <property type="protein sequence ID" value="TKC00786.1"/>
    <property type="molecule type" value="Genomic_DNA"/>
</dbReference>
<keyword evidence="3" id="KW-1185">Reference proteome</keyword>
<evidence type="ECO:0000313" key="3">
    <source>
        <dbReference type="Proteomes" id="UP000308181"/>
    </source>
</evidence>
<name>A0A4U1C4H0_9SPHI</name>
<dbReference type="AlphaFoldDB" id="A0A4U1C4H0"/>
<sequence length="225" mass="24650">MKLKIITISAFLGFVLFVSSCSFKMKAKNLPAGLPDYTAYNNGDTVFTDGSIKKAIEPIKVEKKEVSEVKKGQSFTVFSEGTSYQGSYYGKLNVFTEYGGRQYTGMQYNSPTGNSMGPSYQSTYNYYIQKRGQNEVYKFSLNQLKELITDNPLAFRKASAAKIYSKIAIPSVLIAITGITAGVFLKEGPIKSIAGTAGLIALPLYIITLPIASAKSKNAIKVYNR</sequence>
<evidence type="ECO:0000313" key="2">
    <source>
        <dbReference type="EMBL" id="TKC00786.1"/>
    </source>
</evidence>
<dbReference type="RefSeq" id="WP_169303290.1">
    <property type="nucleotide sequence ID" value="NZ_SWBP01000001.1"/>
</dbReference>
<evidence type="ECO:0008006" key="4">
    <source>
        <dbReference type="Google" id="ProtNLM"/>
    </source>
</evidence>
<comment type="caution">
    <text evidence="2">The sequence shown here is derived from an EMBL/GenBank/DDBJ whole genome shotgun (WGS) entry which is preliminary data.</text>
</comment>
<protein>
    <recommendedName>
        <fullName evidence="4">Lipoprotein</fullName>
    </recommendedName>
</protein>
<keyword evidence="1" id="KW-0812">Transmembrane</keyword>
<keyword evidence="1" id="KW-0472">Membrane</keyword>
<feature type="transmembrane region" description="Helical" evidence="1">
    <location>
        <begin position="192"/>
        <end position="212"/>
    </location>
</feature>
<feature type="transmembrane region" description="Helical" evidence="1">
    <location>
        <begin position="167"/>
        <end position="185"/>
    </location>
</feature>
<keyword evidence="1" id="KW-1133">Transmembrane helix</keyword>
<gene>
    <name evidence="2" type="ORF">FA046_03670</name>
</gene>
<evidence type="ECO:0000256" key="1">
    <source>
        <dbReference type="SAM" id="Phobius"/>
    </source>
</evidence>
<organism evidence="2 3">
    <name type="scientific">Pedobacter cryophilus</name>
    <dbReference type="NCBI Taxonomy" id="2571271"/>
    <lineage>
        <taxon>Bacteria</taxon>
        <taxon>Pseudomonadati</taxon>
        <taxon>Bacteroidota</taxon>
        <taxon>Sphingobacteriia</taxon>
        <taxon>Sphingobacteriales</taxon>
        <taxon>Sphingobacteriaceae</taxon>
        <taxon>Pedobacter</taxon>
    </lineage>
</organism>
<accession>A0A4U1C4H0</accession>
<dbReference type="PROSITE" id="PS51257">
    <property type="entry name" value="PROKAR_LIPOPROTEIN"/>
    <property type="match status" value="1"/>
</dbReference>
<reference evidence="2 3" key="1">
    <citation type="submission" date="2019-04" db="EMBL/GenBank/DDBJ databases">
        <title>Pedobacter sp. AR-3-17 sp. nov., isolated from Arctic soil.</title>
        <authorList>
            <person name="Dahal R.H."/>
            <person name="Kim D.-U."/>
        </authorList>
    </citation>
    <scope>NUCLEOTIDE SEQUENCE [LARGE SCALE GENOMIC DNA]</scope>
    <source>
        <strain evidence="2 3">AR-3-17</strain>
    </source>
</reference>
<proteinExistence type="predicted"/>